<sequence length="267" mass="30726">MPFFSESFSSGRSAMRLEAPGCYRSELFQELLSKYPEVLELYARHVEERPQAAAYQERCLRQIPVVARWLSQELVADGRLGLCALVSALMSRLLDELGIWNYIVAGGCVITFIPADIRPRYFYVFDMQAVEVPHAWVVAPPFWVIDLTLRQQRYPGDEGGRIPAAVLSRRAQPEAVVPEEVCAPALLHGLMLRGIPKERVLRQVFPEFWRFHRFFPARVVMLPSVRLKYIPARLLLPPWQAEWETMPLLNGKSFRQLRAQLEAYLEG</sequence>
<organism evidence="1">
    <name type="scientific">Rhodothermus marinus</name>
    <name type="common">Rhodothermus obamensis</name>
    <dbReference type="NCBI Taxonomy" id="29549"/>
    <lineage>
        <taxon>Bacteria</taxon>
        <taxon>Pseudomonadati</taxon>
        <taxon>Rhodothermota</taxon>
        <taxon>Rhodothermia</taxon>
        <taxon>Rhodothermales</taxon>
        <taxon>Rhodothermaceae</taxon>
        <taxon>Rhodothermus</taxon>
    </lineage>
</organism>
<evidence type="ECO:0000313" key="1">
    <source>
        <dbReference type="EMBL" id="HER96522.1"/>
    </source>
</evidence>
<name>A0A7V2B1D8_RHOMR</name>
<comment type="caution">
    <text evidence="1">The sequence shown here is derived from an EMBL/GenBank/DDBJ whole genome shotgun (WGS) entry which is preliminary data.</text>
</comment>
<dbReference type="AlphaFoldDB" id="A0A7V2B1D8"/>
<proteinExistence type="predicted"/>
<dbReference type="EMBL" id="DSGB01000006">
    <property type="protein sequence ID" value="HER96522.1"/>
    <property type="molecule type" value="Genomic_DNA"/>
</dbReference>
<gene>
    <name evidence="1" type="ORF">ENO59_08410</name>
</gene>
<protein>
    <submittedName>
        <fullName evidence="1">Uncharacterized protein</fullName>
    </submittedName>
</protein>
<reference evidence="1" key="1">
    <citation type="journal article" date="2020" name="mSystems">
        <title>Genome- and Community-Level Interaction Insights into Carbon Utilization and Element Cycling Functions of Hydrothermarchaeota in Hydrothermal Sediment.</title>
        <authorList>
            <person name="Zhou Z."/>
            <person name="Liu Y."/>
            <person name="Xu W."/>
            <person name="Pan J."/>
            <person name="Luo Z.H."/>
            <person name="Li M."/>
        </authorList>
    </citation>
    <scope>NUCLEOTIDE SEQUENCE [LARGE SCALE GENOMIC DNA]</scope>
    <source>
        <strain evidence="1">SpSt-143</strain>
    </source>
</reference>
<accession>A0A7V2B1D8</accession>